<evidence type="ECO:0000313" key="3">
    <source>
        <dbReference type="Proteomes" id="UP000013827"/>
    </source>
</evidence>
<dbReference type="SUPFAM" id="SSF53335">
    <property type="entry name" value="S-adenosyl-L-methionine-dependent methyltransferases"/>
    <property type="match status" value="1"/>
</dbReference>
<name>A0A0D3JT01_EMIH1</name>
<dbReference type="KEGG" id="ehx:EMIHUDRAFT_236679"/>
<sequence length="222" mass="25187">MLEMGVQSGGSARLWKQWYGSQLTYVGVDIDARCKRSEVPAERIFIEIGSQLDPAFLRSVCAKHGPFDVVIDDGGHTADMMRVSLSTILPDRTCVKDGATYVVEDLDVMARCDRGYCEKPRDVYDLVGRSFYGMHREHHAPRHDHAHHARHPAKLQDPTVEEPPPWAKHIRAMTLYQSMAFFERGRTPGLTRVTRGSDRFPNIERELNKQGTYRNDFSAGVS</sequence>
<reference evidence="3" key="1">
    <citation type="journal article" date="2013" name="Nature">
        <title>Pan genome of the phytoplankton Emiliania underpins its global distribution.</title>
        <authorList>
            <person name="Read B.A."/>
            <person name="Kegel J."/>
            <person name="Klute M.J."/>
            <person name="Kuo A."/>
            <person name="Lefebvre S.C."/>
            <person name="Maumus F."/>
            <person name="Mayer C."/>
            <person name="Miller J."/>
            <person name="Monier A."/>
            <person name="Salamov A."/>
            <person name="Young J."/>
            <person name="Aguilar M."/>
            <person name="Claverie J.M."/>
            <person name="Frickenhaus S."/>
            <person name="Gonzalez K."/>
            <person name="Herman E.K."/>
            <person name="Lin Y.C."/>
            <person name="Napier J."/>
            <person name="Ogata H."/>
            <person name="Sarno A.F."/>
            <person name="Shmutz J."/>
            <person name="Schroeder D."/>
            <person name="de Vargas C."/>
            <person name="Verret F."/>
            <person name="von Dassow P."/>
            <person name="Valentin K."/>
            <person name="Van de Peer Y."/>
            <person name="Wheeler G."/>
            <person name="Dacks J.B."/>
            <person name="Delwiche C.F."/>
            <person name="Dyhrman S.T."/>
            <person name="Glockner G."/>
            <person name="John U."/>
            <person name="Richards T."/>
            <person name="Worden A.Z."/>
            <person name="Zhang X."/>
            <person name="Grigoriev I.V."/>
            <person name="Allen A.E."/>
            <person name="Bidle K."/>
            <person name="Borodovsky M."/>
            <person name="Bowler C."/>
            <person name="Brownlee C."/>
            <person name="Cock J.M."/>
            <person name="Elias M."/>
            <person name="Gladyshev V.N."/>
            <person name="Groth M."/>
            <person name="Guda C."/>
            <person name="Hadaegh A."/>
            <person name="Iglesias-Rodriguez M.D."/>
            <person name="Jenkins J."/>
            <person name="Jones B.M."/>
            <person name="Lawson T."/>
            <person name="Leese F."/>
            <person name="Lindquist E."/>
            <person name="Lobanov A."/>
            <person name="Lomsadze A."/>
            <person name="Malik S.B."/>
            <person name="Marsh M.E."/>
            <person name="Mackinder L."/>
            <person name="Mock T."/>
            <person name="Mueller-Roeber B."/>
            <person name="Pagarete A."/>
            <person name="Parker M."/>
            <person name="Probert I."/>
            <person name="Quesneville H."/>
            <person name="Raines C."/>
            <person name="Rensing S.A."/>
            <person name="Riano-Pachon D.M."/>
            <person name="Richier S."/>
            <person name="Rokitta S."/>
            <person name="Shiraiwa Y."/>
            <person name="Soanes D.M."/>
            <person name="van der Giezen M."/>
            <person name="Wahlund T.M."/>
            <person name="Williams B."/>
            <person name="Wilson W."/>
            <person name="Wolfe G."/>
            <person name="Wurch L.L."/>
        </authorList>
    </citation>
    <scope>NUCLEOTIDE SEQUENCE</scope>
</reference>
<evidence type="ECO:0000313" key="2">
    <source>
        <dbReference type="EnsemblProtists" id="EOD26636"/>
    </source>
</evidence>
<feature type="region of interest" description="Disordered" evidence="1">
    <location>
        <begin position="139"/>
        <end position="163"/>
    </location>
</feature>
<dbReference type="EnsemblProtists" id="EOD26636">
    <property type="protein sequence ID" value="EOD26636"/>
    <property type="gene ID" value="EMIHUDRAFT_236679"/>
</dbReference>
<dbReference type="HOGENOM" id="CLU_1247357_0_0_1"/>
<reference evidence="2" key="2">
    <citation type="submission" date="2024-10" db="UniProtKB">
        <authorList>
            <consortium name="EnsemblProtists"/>
        </authorList>
    </citation>
    <scope>IDENTIFICATION</scope>
</reference>
<dbReference type="Proteomes" id="UP000013827">
    <property type="component" value="Unassembled WGS sequence"/>
</dbReference>
<dbReference type="InterPro" id="IPR029063">
    <property type="entry name" value="SAM-dependent_MTases_sf"/>
</dbReference>
<accession>A0A0D3JT01</accession>
<keyword evidence="3" id="KW-1185">Reference proteome</keyword>
<dbReference type="STRING" id="2903.R1EUI7"/>
<dbReference type="AlphaFoldDB" id="A0A0D3JT01"/>
<evidence type="ECO:0000256" key="1">
    <source>
        <dbReference type="SAM" id="MobiDB-lite"/>
    </source>
</evidence>
<protein>
    <submittedName>
        <fullName evidence="2">Uncharacterized protein</fullName>
    </submittedName>
</protein>
<dbReference type="GeneID" id="17272181"/>
<feature type="compositionally biased region" description="Basic residues" evidence="1">
    <location>
        <begin position="139"/>
        <end position="153"/>
    </location>
</feature>
<dbReference type="Gene3D" id="3.40.50.150">
    <property type="entry name" value="Vaccinia Virus protein VP39"/>
    <property type="match status" value="1"/>
</dbReference>
<dbReference type="RefSeq" id="XP_005779065.1">
    <property type="nucleotide sequence ID" value="XM_005779008.1"/>
</dbReference>
<proteinExistence type="predicted"/>
<dbReference type="PaxDb" id="2903-EOD26636"/>
<organism evidence="2 3">
    <name type="scientific">Emiliania huxleyi (strain CCMP1516)</name>
    <dbReference type="NCBI Taxonomy" id="280463"/>
    <lineage>
        <taxon>Eukaryota</taxon>
        <taxon>Haptista</taxon>
        <taxon>Haptophyta</taxon>
        <taxon>Prymnesiophyceae</taxon>
        <taxon>Isochrysidales</taxon>
        <taxon>Noelaerhabdaceae</taxon>
        <taxon>Emiliania</taxon>
    </lineage>
</organism>